<gene>
    <name evidence="1" type="ORF">E3T47_03330</name>
</gene>
<comment type="caution">
    <text evidence="1">The sequence shown here is derived from an EMBL/GenBank/DDBJ whole genome shotgun (WGS) entry which is preliminary data.</text>
</comment>
<dbReference type="AlphaFoldDB" id="A0A4R9ART5"/>
<sequence length="276" mass="30348">MNGSGPEIVRKQHLISKVLLRRFARPNGDLLSFDLRYGKHPLTKNVSSIAWRQDFVAHLPNQAERLWESVEAQLPTALTAATDGSMTARDEDVLKQAIALHFFRRDATKLAFDASLIRSLSRPIADVSTDSVTGSDLGSQESLLRRHVVESSAEWFQECIEDLFRRGSKLIQTTELEVLTVSEGELLMSDQAVLSFTSDGGAGNLPFTEAATHLLPIGRQHAIAIAPKSGSVLLEQKFVEQLNRAQIGAAASHVYFHPESGLEEFVTSVRTEMIGG</sequence>
<dbReference type="InterPro" id="IPR025332">
    <property type="entry name" value="DUF4238"/>
</dbReference>
<dbReference type="OrthoDB" id="3364069at2"/>
<reference evidence="1 2" key="1">
    <citation type="submission" date="2019-03" db="EMBL/GenBank/DDBJ databases">
        <title>Genomics of glacier-inhabiting Cryobacterium strains.</title>
        <authorList>
            <person name="Liu Q."/>
            <person name="Xin Y.-H."/>
        </authorList>
    </citation>
    <scope>NUCLEOTIDE SEQUENCE [LARGE SCALE GENOMIC DNA]</scope>
    <source>
        <strain evidence="1 2">Sr36</strain>
    </source>
</reference>
<proteinExistence type="predicted"/>
<dbReference type="Proteomes" id="UP000298154">
    <property type="component" value="Unassembled WGS sequence"/>
</dbReference>
<protein>
    <submittedName>
        <fullName evidence="1">DUF4238 domain-containing protein</fullName>
    </submittedName>
</protein>
<accession>A0A4R9ART5</accession>
<evidence type="ECO:0000313" key="2">
    <source>
        <dbReference type="Proteomes" id="UP000298154"/>
    </source>
</evidence>
<keyword evidence="2" id="KW-1185">Reference proteome</keyword>
<dbReference type="EMBL" id="SOHK01000006">
    <property type="protein sequence ID" value="TFD68497.1"/>
    <property type="molecule type" value="Genomic_DNA"/>
</dbReference>
<dbReference type="RefSeq" id="WP_134554302.1">
    <property type="nucleotide sequence ID" value="NZ_SOHK01000006.1"/>
</dbReference>
<dbReference type="Pfam" id="PF14022">
    <property type="entry name" value="DUF4238"/>
    <property type="match status" value="1"/>
</dbReference>
<name>A0A4R9ART5_9MICO</name>
<organism evidence="1 2">
    <name type="scientific">Cryobacterium ruanii</name>
    <dbReference type="NCBI Taxonomy" id="1259197"/>
    <lineage>
        <taxon>Bacteria</taxon>
        <taxon>Bacillati</taxon>
        <taxon>Actinomycetota</taxon>
        <taxon>Actinomycetes</taxon>
        <taxon>Micrococcales</taxon>
        <taxon>Microbacteriaceae</taxon>
        <taxon>Cryobacterium</taxon>
    </lineage>
</organism>
<evidence type="ECO:0000313" key="1">
    <source>
        <dbReference type="EMBL" id="TFD68497.1"/>
    </source>
</evidence>